<accession>A0A4Y2W7H2</accession>
<dbReference type="InterPro" id="IPR008974">
    <property type="entry name" value="TRAF-like"/>
</dbReference>
<dbReference type="PROSITE" id="PS50144">
    <property type="entry name" value="MATH"/>
    <property type="match status" value="1"/>
</dbReference>
<gene>
    <name evidence="3" type="primary">Tdpoz3_21</name>
    <name evidence="3" type="ORF">AVEN_176172_1</name>
</gene>
<feature type="domain" description="MATH" evidence="2">
    <location>
        <begin position="11"/>
        <end position="139"/>
    </location>
</feature>
<dbReference type="Gene3D" id="2.60.210.10">
    <property type="entry name" value="Apoptosis, Tumor Necrosis Factor Receptor Associated Protein 2, Chain A"/>
    <property type="match status" value="1"/>
</dbReference>
<name>A0A4Y2W7H2_ARAVE</name>
<dbReference type="OrthoDB" id="6359816at2759"/>
<dbReference type="InterPro" id="IPR011333">
    <property type="entry name" value="SKP1/BTB/POZ_sf"/>
</dbReference>
<reference evidence="3 4" key="1">
    <citation type="journal article" date="2019" name="Sci. Rep.">
        <title>Orb-weaving spider Araneus ventricosus genome elucidates the spidroin gene catalogue.</title>
        <authorList>
            <person name="Kono N."/>
            <person name="Nakamura H."/>
            <person name="Ohtoshi R."/>
            <person name="Moran D.A.P."/>
            <person name="Shinohara A."/>
            <person name="Yoshida Y."/>
            <person name="Fujiwara M."/>
            <person name="Mori M."/>
            <person name="Tomita M."/>
            <person name="Arakawa K."/>
        </authorList>
    </citation>
    <scope>NUCLEOTIDE SEQUENCE [LARGE SCALE GENOMIC DNA]</scope>
</reference>
<evidence type="ECO:0000259" key="1">
    <source>
        <dbReference type="PROSITE" id="PS50097"/>
    </source>
</evidence>
<sequence length="496" mass="57703">MANRDEGEANGCTFQWKIENVSQCWWLTTEQRIKSPAFVADLLEDTKWSLWFYPTNGEDFVGIYLHREEDCSGPDVIEVNYEFEFLGKDDSLISEETASDSFGKDEIFGASYFIERERIFITERETFLPEDTLTVQCTIWSKEEKPIRSKHLYAKTVFNVNRRYLVWRIDMFSTRRFALRNKLEDGLNDFDLVLNETLGLEKEMVIIMNSFDERIKYFSIKTSIIDSEGKKENCGMNEYFADDLEKGVLSYILNFPKKLMEYKSLYLPNDVLCLNCEFAFSTETVLYEFFGSGITSTELKNEDVRKEKSRNATVLTDDLKSMYNDGILSDTELRTSTQTFPAHKNILSARSPVFRRMFSNDMKEKSSGLVDITDLEEDTVHRMLLYVYTDSLEDLQYESASKLYEAADKYEIMPLKSKCSSFLKGSLSSTTACDALILADRHQDKDLESAVQDYILDHEEVFRSQEWMHFMDTNIKLAADIMYRKINPVKILPCNV</sequence>
<dbReference type="PANTHER" id="PTHR24413">
    <property type="entry name" value="SPECKLE-TYPE POZ PROTEIN"/>
    <property type="match status" value="1"/>
</dbReference>
<keyword evidence="4" id="KW-1185">Reference proteome</keyword>
<dbReference type="Gene3D" id="1.25.40.420">
    <property type="match status" value="1"/>
</dbReference>
<dbReference type="Pfam" id="PF22486">
    <property type="entry name" value="MATH_2"/>
    <property type="match status" value="1"/>
</dbReference>
<evidence type="ECO:0000259" key="2">
    <source>
        <dbReference type="PROSITE" id="PS50144"/>
    </source>
</evidence>
<dbReference type="CDD" id="cd18186">
    <property type="entry name" value="BTB_POZ_ZBTB_KLHL-like"/>
    <property type="match status" value="1"/>
</dbReference>
<dbReference type="SMART" id="SM00225">
    <property type="entry name" value="BTB"/>
    <property type="match status" value="1"/>
</dbReference>
<dbReference type="Gene3D" id="3.30.710.10">
    <property type="entry name" value="Potassium Channel Kv1.1, Chain A"/>
    <property type="match status" value="1"/>
</dbReference>
<comment type="caution">
    <text evidence="3">The sequence shown here is derived from an EMBL/GenBank/DDBJ whole genome shotgun (WGS) entry which is preliminary data.</text>
</comment>
<dbReference type="GO" id="GO:0030163">
    <property type="term" value="P:protein catabolic process"/>
    <property type="evidence" value="ECO:0007669"/>
    <property type="project" value="UniProtKB-ARBA"/>
</dbReference>
<dbReference type="InterPro" id="IPR000210">
    <property type="entry name" value="BTB/POZ_dom"/>
</dbReference>
<dbReference type="Proteomes" id="UP000499080">
    <property type="component" value="Unassembled WGS sequence"/>
</dbReference>
<dbReference type="CDD" id="cd00121">
    <property type="entry name" value="MATH"/>
    <property type="match status" value="1"/>
</dbReference>
<protein>
    <submittedName>
        <fullName evidence="3">TD and POZ domain-containing protein 3</fullName>
    </submittedName>
</protein>
<dbReference type="SUPFAM" id="SSF49599">
    <property type="entry name" value="TRAF domain-like"/>
    <property type="match status" value="1"/>
</dbReference>
<dbReference type="InterPro" id="IPR002083">
    <property type="entry name" value="MATH/TRAF_dom"/>
</dbReference>
<proteinExistence type="predicted"/>
<dbReference type="Pfam" id="PF00651">
    <property type="entry name" value="BTB"/>
    <property type="match status" value="1"/>
</dbReference>
<dbReference type="EMBL" id="BGPR01056010">
    <property type="protein sequence ID" value="GBO32534.1"/>
    <property type="molecule type" value="Genomic_DNA"/>
</dbReference>
<dbReference type="PROSITE" id="PS50097">
    <property type="entry name" value="BTB"/>
    <property type="match status" value="1"/>
</dbReference>
<evidence type="ECO:0000313" key="3">
    <source>
        <dbReference type="EMBL" id="GBO32534.1"/>
    </source>
</evidence>
<feature type="domain" description="BTB" evidence="1">
    <location>
        <begin position="329"/>
        <end position="396"/>
    </location>
</feature>
<evidence type="ECO:0000313" key="4">
    <source>
        <dbReference type="Proteomes" id="UP000499080"/>
    </source>
</evidence>
<dbReference type="AlphaFoldDB" id="A0A4Y2W7H2"/>
<organism evidence="3 4">
    <name type="scientific">Araneus ventricosus</name>
    <name type="common">Orbweaver spider</name>
    <name type="synonym">Epeira ventricosa</name>
    <dbReference type="NCBI Taxonomy" id="182803"/>
    <lineage>
        <taxon>Eukaryota</taxon>
        <taxon>Metazoa</taxon>
        <taxon>Ecdysozoa</taxon>
        <taxon>Arthropoda</taxon>
        <taxon>Chelicerata</taxon>
        <taxon>Arachnida</taxon>
        <taxon>Araneae</taxon>
        <taxon>Araneomorphae</taxon>
        <taxon>Entelegynae</taxon>
        <taxon>Araneoidea</taxon>
        <taxon>Araneidae</taxon>
        <taxon>Araneus</taxon>
    </lineage>
</organism>
<dbReference type="SUPFAM" id="SSF54695">
    <property type="entry name" value="POZ domain"/>
    <property type="match status" value="1"/>
</dbReference>